<accession>A0ABP1FNJ1</accession>
<dbReference type="SUPFAM" id="SSF54928">
    <property type="entry name" value="RNA-binding domain, RBD"/>
    <property type="match status" value="1"/>
</dbReference>
<dbReference type="SMART" id="SM00271">
    <property type="entry name" value="DnaJ"/>
    <property type="match status" value="1"/>
</dbReference>
<dbReference type="CDD" id="cd06257">
    <property type="entry name" value="DnaJ"/>
    <property type="match status" value="1"/>
</dbReference>
<gene>
    <name evidence="3" type="primary">g2211</name>
    <name evidence="3" type="ORF">VP750_LOCUS1893</name>
</gene>
<dbReference type="InterPro" id="IPR036869">
    <property type="entry name" value="J_dom_sf"/>
</dbReference>
<name>A0ABP1FNJ1_9CHLO</name>
<dbReference type="Gene3D" id="3.30.70.330">
    <property type="match status" value="1"/>
</dbReference>
<comment type="caution">
    <text evidence="3">The sequence shown here is derived from an EMBL/GenBank/DDBJ whole genome shotgun (WGS) entry which is preliminary data.</text>
</comment>
<feature type="domain" description="J" evidence="2">
    <location>
        <begin position="9"/>
        <end position="76"/>
    </location>
</feature>
<sequence length="392" mass="42693">MDDWDEREDPYKILELDKGSEVTEAEIKKAYRKLALTKHPDKQRDNPNAAAEFNAIQRAYEKALDPGFRDAWNQLAKAKKVREERQAGDSAKRRKMTEELERREKAFASERNEEHAARARLKAELERLKRQHAEREAQRQAERVAASAAASFSGRAAPADSPLPAQGPPQMTEQLKRTLKVTWDERQGGYTAGKLEKIFERHGKVSDIVMRQQSKKKSKASAFVEMAALEGAAAAAQSQNGEPDAPLLVVPFHKVAVLEDVPSHGSRNGNSAAPSFSTAPSSTSYGGGKPEQPLFPLGRPQSAAHPSAGASTFSSFPSSTGHASSGGNSSNGKAPGFASFKASSFKSGGAAAFSGASRDFENATLMKMRQKAERDKLLAEERAKDEAEEQQE</sequence>
<feature type="compositionally biased region" description="Basic and acidic residues" evidence="1">
    <location>
        <begin position="371"/>
        <end position="385"/>
    </location>
</feature>
<evidence type="ECO:0000256" key="1">
    <source>
        <dbReference type="SAM" id="MobiDB-lite"/>
    </source>
</evidence>
<protein>
    <submittedName>
        <fullName evidence="3">G2211 protein</fullName>
    </submittedName>
</protein>
<feature type="compositionally biased region" description="Basic and acidic residues" evidence="1">
    <location>
        <begin position="81"/>
        <end position="142"/>
    </location>
</feature>
<dbReference type="InterPro" id="IPR000504">
    <property type="entry name" value="RRM_dom"/>
</dbReference>
<feature type="compositionally biased region" description="Low complexity" evidence="1">
    <location>
        <begin position="318"/>
        <end position="340"/>
    </location>
</feature>
<dbReference type="PROSITE" id="PS50076">
    <property type="entry name" value="DNAJ_2"/>
    <property type="match status" value="1"/>
</dbReference>
<dbReference type="Pfam" id="PF00076">
    <property type="entry name" value="RRM_1"/>
    <property type="match status" value="1"/>
</dbReference>
<feature type="compositionally biased region" description="Low complexity" evidence="1">
    <location>
        <begin position="143"/>
        <end position="159"/>
    </location>
</feature>
<feature type="compositionally biased region" description="Low complexity" evidence="1">
    <location>
        <begin position="271"/>
        <end position="284"/>
    </location>
</feature>
<feature type="region of interest" description="Disordered" evidence="1">
    <location>
        <begin position="371"/>
        <end position="392"/>
    </location>
</feature>
<feature type="region of interest" description="Disordered" evidence="1">
    <location>
        <begin position="78"/>
        <end position="173"/>
    </location>
</feature>
<feature type="region of interest" description="Disordered" evidence="1">
    <location>
        <begin position="261"/>
        <end position="340"/>
    </location>
</feature>
<dbReference type="PANTHER" id="PTHR45098:SF1">
    <property type="entry name" value="DNAJ DOMAIN CONTAINING PROTEIN, EXPRESSED"/>
    <property type="match status" value="1"/>
</dbReference>
<evidence type="ECO:0000259" key="2">
    <source>
        <dbReference type="PROSITE" id="PS50076"/>
    </source>
</evidence>
<keyword evidence="4" id="KW-1185">Reference proteome</keyword>
<dbReference type="Proteomes" id="UP001497392">
    <property type="component" value="Unassembled WGS sequence"/>
</dbReference>
<dbReference type="Gene3D" id="1.10.287.110">
    <property type="entry name" value="DnaJ domain"/>
    <property type="match status" value="1"/>
</dbReference>
<dbReference type="PRINTS" id="PR00625">
    <property type="entry name" value="JDOMAIN"/>
</dbReference>
<dbReference type="InterPro" id="IPR012677">
    <property type="entry name" value="Nucleotide-bd_a/b_plait_sf"/>
</dbReference>
<dbReference type="InterPro" id="IPR001623">
    <property type="entry name" value="DnaJ_domain"/>
</dbReference>
<dbReference type="SUPFAM" id="SSF46565">
    <property type="entry name" value="Chaperone J-domain"/>
    <property type="match status" value="1"/>
</dbReference>
<reference evidence="3 4" key="1">
    <citation type="submission" date="2024-06" db="EMBL/GenBank/DDBJ databases">
        <authorList>
            <person name="Kraege A."/>
            <person name="Thomma B."/>
        </authorList>
    </citation>
    <scope>NUCLEOTIDE SEQUENCE [LARGE SCALE GENOMIC DNA]</scope>
</reference>
<proteinExistence type="predicted"/>
<dbReference type="EMBL" id="CAXHTA020000003">
    <property type="protein sequence ID" value="CAL5220234.1"/>
    <property type="molecule type" value="Genomic_DNA"/>
</dbReference>
<organism evidence="3 4">
    <name type="scientific">Coccomyxa viridis</name>
    <dbReference type="NCBI Taxonomy" id="1274662"/>
    <lineage>
        <taxon>Eukaryota</taxon>
        <taxon>Viridiplantae</taxon>
        <taxon>Chlorophyta</taxon>
        <taxon>core chlorophytes</taxon>
        <taxon>Trebouxiophyceae</taxon>
        <taxon>Trebouxiophyceae incertae sedis</taxon>
        <taxon>Coccomyxaceae</taxon>
        <taxon>Coccomyxa</taxon>
    </lineage>
</organism>
<dbReference type="PANTHER" id="PTHR45098">
    <property type="entry name" value="DNAJ DOMAIN CONTAINING PROTEIN, EXPRESSED"/>
    <property type="match status" value="1"/>
</dbReference>
<evidence type="ECO:0000313" key="3">
    <source>
        <dbReference type="EMBL" id="CAL5220234.1"/>
    </source>
</evidence>
<dbReference type="Pfam" id="PF00226">
    <property type="entry name" value="DnaJ"/>
    <property type="match status" value="1"/>
</dbReference>
<dbReference type="InterPro" id="IPR035979">
    <property type="entry name" value="RBD_domain_sf"/>
</dbReference>
<evidence type="ECO:0000313" key="4">
    <source>
        <dbReference type="Proteomes" id="UP001497392"/>
    </source>
</evidence>